<comment type="cofactor">
    <cofactor evidence="6">
        <name>Zn(2+)</name>
        <dbReference type="ChEBI" id="CHEBI:29105"/>
    </cofactor>
    <text evidence="6">Binds 2 Zn(2+) ions per monomer.</text>
</comment>
<evidence type="ECO:0000259" key="9">
    <source>
        <dbReference type="PROSITE" id="PS51188"/>
    </source>
</evidence>
<feature type="binding site" evidence="6">
    <location>
        <position position="177"/>
    </location>
    <ligand>
        <name>Zn(2+)</name>
        <dbReference type="ChEBI" id="CHEBI:29105"/>
        <label>2</label>
    </ligand>
</feature>
<evidence type="ECO:0000313" key="10">
    <source>
        <dbReference type="EMBL" id="KPJ64855.1"/>
    </source>
</evidence>
<feature type="binding site" evidence="6">
    <location>
        <position position="161"/>
    </location>
    <ligand>
        <name>Zn(2+)</name>
        <dbReference type="ChEBI" id="CHEBI:29105"/>
        <label>1</label>
    </ligand>
</feature>
<dbReference type="GO" id="GO:0009408">
    <property type="term" value="P:response to heat"/>
    <property type="evidence" value="ECO:0007669"/>
    <property type="project" value="InterPro"/>
</dbReference>
<dbReference type="InterPro" id="IPR036869">
    <property type="entry name" value="J_dom_sf"/>
</dbReference>
<gene>
    <name evidence="6" type="primary">dnaJ</name>
    <name evidence="10" type="ORF">AMK68_00295</name>
</gene>
<dbReference type="NCBIfam" id="NF008035">
    <property type="entry name" value="PRK10767.1"/>
    <property type="match status" value="1"/>
</dbReference>
<dbReference type="PANTHER" id="PTHR43096:SF52">
    <property type="entry name" value="DNAJ HOMOLOG 1, MITOCHONDRIAL-RELATED"/>
    <property type="match status" value="1"/>
</dbReference>
<comment type="subunit">
    <text evidence="6">Homodimer.</text>
</comment>
<dbReference type="SUPFAM" id="SSF49493">
    <property type="entry name" value="HSP40/DnaJ peptide-binding domain"/>
    <property type="match status" value="2"/>
</dbReference>
<feature type="binding site" evidence="6">
    <location>
        <position position="194"/>
    </location>
    <ligand>
        <name>Zn(2+)</name>
        <dbReference type="ChEBI" id="CHEBI:29105"/>
        <label>2</label>
    </ligand>
</feature>
<dbReference type="Gene3D" id="2.60.260.20">
    <property type="entry name" value="Urease metallochaperone UreE, N-terminal domain"/>
    <property type="match status" value="2"/>
</dbReference>
<keyword evidence="6" id="KW-0235">DNA replication</keyword>
<proteinExistence type="inferred from homology"/>
<name>A0A0S7XR03_9BACT</name>
<sequence length="370" mass="39933">MRTDTKDYYQTLGIKRDGSDKEIRAAFRRLARKYHPDVNPNDKNAEAKFKEINEAYEVLSDAKLRQQYDRFGHLGDGWRHAQQAPPGGGFRYETMDDADFGVGPNFGDIFDMFFGSRGGAATAQQPGATRGVDAEADVEISLEEAFRGTTREISLTVPESCPVCGGTGAAADGSQVCPECRGQGRGGPLGLGVCQRCGGQGRIVTKPCGGCRGRGQTERQRRLEVKIPAGVRTGSRVRVASHGGAGDRSRSSGDLYLNIRVRPDRRFTRKGDDLHSEVAVSFPQAALGAEIDVATMKGKVRMTVPPGTSSGQTLRLSGLGIPHLRGGGTGDQYVKVKIVVPKDLSSEERALIDKLARLRGQQSPGEKRTK</sequence>
<evidence type="ECO:0000313" key="11">
    <source>
        <dbReference type="Proteomes" id="UP000052020"/>
    </source>
</evidence>
<keyword evidence="3 6" id="KW-0863">Zinc-finger</keyword>
<feature type="repeat" description="CXXCXGXG motif" evidence="6">
    <location>
        <begin position="194"/>
        <end position="201"/>
    </location>
</feature>
<feature type="repeat" description="CXXCXGXG motif" evidence="6">
    <location>
        <begin position="208"/>
        <end position="215"/>
    </location>
</feature>
<keyword evidence="6" id="KW-0346">Stress response</keyword>
<feature type="repeat" description="CXXCXGXG motif" evidence="6">
    <location>
        <begin position="161"/>
        <end position="168"/>
    </location>
</feature>
<dbReference type="GO" id="GO:0008270">
    <property type="term" value="F:zinc ion binding"/>
    <property type="evidence" value="ECO:0007669"/>
    <property type="project" value="UniProtKB-UniRule"/>
</dbReference>
<dbReference type="HAMAP" id="MF_01152">
    <property type="entry name" value="DnaJ"/>
    <property type="match status" value="1"/>
</dbReference>
<keyword evidence="1 6" id="KW-0479">Metal-binding</keyword>
<feature type="binding site" evidence="6">
    <location>
        <position position="197"/>
    </location>
    <ligand>
        <name>Zn(2+)</name>
        <dbReference type="ChEBI" id="CHEBI:29105"/>
        <label>2</label>
    </ligand>
</feature>
<feature type="domain" description="J" evidence="8">
    <location>
        <begin position="7"/>
        <end position="72"/>
    </location>
</feature>
<keyword evidence="2 6" id="KW-0677">Repeat</keyword>
<evidence type="ECO:0000256" key="5">
    <source>
        <dbReference type="ARBA" id="ARBA00023186"/>
    </source>
</evidence>
<comment type="subcellular location">
    <subcellularLocation>
        <location evidence="6">Cytoplasm</location>
    </subcellularLocation>
</comment>
<feature type="zinc finger region" description="CR-type" evidence="7">
    <location>
        <begin position="148"/>
        <end position="220"/>
    </location>
</feature>
<dbReference type="PATRIC" id="fig|1704032.3.peg.370"/>
<dbReference type="InterPro" id="IPR001623">
    <property type="entry name" value="DnaJ_domain"/>
</dbReference>
<evidence type="ECO:0000256" key="3">
    <source>
        <dbReference type="ARBA" id="ARBA00022771"/>
    </source>
</evidence>
<dbReference type="GO" id="GO:0042026">
    <property type="term" value="P:protein refolding"/>
    <property type="evidence" value="ECO:0007669"/>
    <property type="project" value="TreeGrafter"/>
</dbReference>
<dbReference type="GO" id="GO:0006260">
    <property type="term" value="P:DNA replication"/>
    <property type="evidence" value="ECO:0007669"/>
    <property type="project" value="UniProtKB-KW"/>
</dbReference>
<dbReference type="CDD" id="cd10719">
    <property type="entry name" value="DnaJ_zf"/>
    <property type="match status" value="1"/>
</dbReference>
<dbReference type="PROSITE" id="PS00636">
    <property type="entry name" value="DNAJ_1"/>
    <property type="match status" value="1"/>
</dbReference>
<dbReference type="SUPFAM" id="SSF46565">
    <property type="entry name" value="Chaperone J-domain"/>
    <property type="match status" value="1"/>
</dbReference>
<organism evidence="10 11">
    <name type="scientific">candidate division KD3-62 bacterium DG_56</name>
    <dbReference type="NCBI Taxonomy" id="1704032"/>
    <lineage>
        <taxon>Bacteria</taxon>
        <taxon>candidate division KD3-62</taxon>
    </lineage>
</organism>
<protein>
    <recommendedName>
        <fullName evidence="6">Chaperone protein DnaJ</fullName>
    </recommendedName>
</protein>
<dbReference type="AlphaFoldDB" id="A0A0S7XR03"/>
<dbReference type="GO" id="GO:0051082">
    <property type="term" value="F:unfolded protein binding"/>
    <property type="evidence" value="ECO:0007669"/>
    <property type="project" value="UniProtKB-UniRule"/>
</dbReference>
<feature type="domain" description="CR-type" evidence="9">
    <location>
        <begin position="148"/>
        <end position="220"/>
    </location>
</feature>
<feature type="binding site" evidence="6">
    <location>
        <position position="164"/>
    </location>
    <ligand>
        <name>Zn(2+)</name>
        <dbReference type="ChEBI" id="CHEBI:29105"/>
        <label>1</label>
    </ligand>
</feature>
<dbReference type="EMBL" id="LIZY01000004">
    <property type="protein sequence ID" value="KPJ64855.1"/>
    <property type="molecule type" value="Genomic_DNA"/>
</dbReference>
<reference evidence="10 11" key="1">
    <citation type="journal article" date="2015" name="Microbiome">
        <title>Genomic resolution of linkages in carbon, nitrogen, and sulfur cycling among widespread estuary sediment bacteria.</title>
        <authorList>
            <person name="Baker B.J."/>
            <person name="Lazar C.S."/>
            <person name="Teske A.P."/>
            <person name="Dick G.J."/>
        </authorList>
    </citation>
    <scope>NUCLEOTIDE SEQUENCE [LARGE SCALE GENOMIC DNA]</scope>
    <source>
        <strain evidence="10">DG_56</strain>
    </source>
</reference>
<dbReference type="CDD" id="cd10747">
    <property type="entry name" value="DnaJ_C"/>
    <property type="match status" value="1"/>
</dbReference>
<feature type="binding site" evidence="6">
    <location>
        <position position="180"/>
    </location>
    <ligand>
        <name>Zn(2+)</name>
        <dbReference type="ChEBI" id="CHEBI:29105"/>
        <label>2</label>
    </ligand>
</feature>
<comment type="similarity">
    <text evidence="6">Belongs to the DnaJ family.</text>
</comment>
<dbReference type="GO" id="GO:0005737">
    <property type="term" value="C:cytoplasm"/>
    <property type="evidence" value="ECO:0007669"/>
    <property type="project" value="UniProtKB-SubCell"/>
</dbReference>
<dbReference type="InterPro" id="IPR036410">
    <property type="entry name" value="HSP_DnaJ_Cys-rich_dom_sf"/>
</dbReference>
<evidence type="ECO:0000256" key="6">
    <source>
        <dbReference type="HAMAP-Rule" id="MF_01152"/>
    </source>
</evidence>
<dbReference type="FunFam" id="2.60.260.20:FF:000005">
    <property type="entry name" value="Chaperone protein dnaJ 1, mitochondrial"/>
    <property type="match status" value="1"/>
</dbReference>
<keyword evidence="4 6" id="KW-0862">Zinc</keyword>
<dbReference type="FunFam" id="1.10.287.110:FF:000034">
    <property type="entry name" value="Chaperone protein DnaJ"/>
    <property type="match status" value="1"/>
</dbReference>
<dbReference type="InterPro" id="IPR012724">
    <property type="entry name" value="DnaJ"/>
</dbReference>
<feature type="binding site" evidence="6">
    <location>
        <position position="211"/>
    </location>
    <ligand>
        <name>Zn(2+)</name>
        <dbReference type="ChEBI" id="CHEBI:29105"/>
        <label>1</label>
    </ligand>
</feature>
<dbReference type="Proteomes" id="UP000052020">
    <property type="component" value="Unassembled WGS sequence"/>
</dbReference>
<dbReference type="InterPro" id="IPR008971">
    <property type="entry name" value="HSP40/DnaJ_pept-bd"/>
</dbReference>
<comment type="domain">
    <text evidence="6">The J domain is necessary and sufficient to stimulate DnaK ATPase activity. Zinc center 1 plays an important role in the autonomous, DnaK-independent chaperone activity of DnaJ. Zinc center 2 is essential for interaction with DnaK and for DnaJ activity.</text>
</comment>
<dbReference type="Pfam" id="PF01556">
    <property type="entry name" value="DnaJ_C"/>
    <property type="match status" value="1"/>
</dbReference>
<comment type="caution">
    <text evidence="10">The sequence shown here is derived from an EMBL/GenBank/DDBJ whole genome shotgun (WGS) entry which is preliminary data.</text>
</comment>
<dbReference type="GO" id="GO:0031072">
    <property type="term" value="F:heat shock protein binding"/>
    <property type="evidence" value="ECO:0007669"/>
    <property type="project" value="InterPro"/>
</dbReference>
<evidence type="ECO:0000256" key="7">
    <source>
        <dbReference type="PROSITE-ProRule" id="PRU00546"/>
    </source>
</evidence>
<keyword evidence="6" id="KW-0963">Cytoplasm</keyword>
<evidence type="ECO:0000256" key="2">
    <source>
        <dbReference type="ARBA" id="ARBA00022737"/>
    </source>
</evidence>
<feature type="repeat" description="CXXCXGXG motif" evidence="6">
    <location>
        <begin position="177"/>
        <end position="184"/>
    </location>
</feature>
<dbReference type="Gene3D" id="1.10.287.110">
    <property type="entry name" value="DnaJ domain"/>
    <property type="match status" value="1"/>
</dbReference>
<comment type="function">
    <text evidence="6">Participates actively in the response to hyperosmotic and heat shock by preventing the aggregation of stress-denatured proteins and by disaggregating proteins, also in an autonomous, DnaK-independent fashion. Unfolded proteins bind initially to DnaJ; upon interaction with the DnaJ-bound protein, DnaK hydrolyzes its bound ATP, resulting in the formation of a stable complex. GrpE releases ADP from DnaK; ATP binding to DnaK triggers the release of the substrate protein, thus completing the reaction cycle. Several rounds of ATP-dependent interactions between DnaJ, DnaK and GrpE are required for fully efficient folding. Also involved, together with DnaK and GrpE, in the DNA replication of plasmids through activation of initiation proteins.</text>
</comment>
<feature type="binding site" evidence="6">
    <location>
        <position position="208"/>
    </location>
    <ligand>
        <name>Zn(2+)</name>
        <dbReference type="ChEBI" id="CHEBI:29105"/>
        <label>1</label>
    </ligand>
</feature>
<dbReference type="PROSITE" id="PS50076">
    <property type="entry name" value="DNAJ_2"/>
    <property type="match status" value="1"/>
</dbReference>
<dbReference type="CDD" id="cd06257">
    <property type="entry name" value="DnaJ"/>
    <property type="match status" value="1"/>
</dbReference>
<dbReference type="InterPro" id="IPR002939">
    <property type="entry name" value="DnaJ_C"/>
</dbReference>
<keyword evidence="5 6" id="KW-0143">Chaperone</keyword>
<dbReference type="PRINTS" id="PR00625">
    <property type="entry name" value="JDOMAIN"/>
</dbReference>
<dbReference type="PANTHER" id="PTHR43096">
    <property type="entry name" value="DNAJ HOMOLOG 1, MITOCHONDRIAL-RELATED"/>
    <property type="match status" value="1"/>
</dbReference>
<evidence type="ECO:0000259" key="8">
    <source>
        <dbReference type="PROSITE" id="PS50076"/>
    </source>
</evidence>
<evidence type="ECO:0000256" key="1">
    <source>
        <dbReference type="ARBA" id="ARBA00022723"/>
    </source>
</evidence>
<dbReference type="SMART" id="SM00271">
    <property type="entry name" value="DnaJ"/>
    <property type="match status" value="1"/>
</dbReference>
<evidence type="ECO:0000256" key="4">
    <source>
        <dbReference type="ARBA" id="ARBA00022833"/>
    </source>
</evidence>
<dbReference type="SUPFAM" id="SSF57938">
    <property type="entry name" value="DnaJ/Hsp40 cysteine-rich domain"/>
    <property type="match status" value="1"/>
</dbReference>
<accession>A0A0S7XR03</accession>
<dbReference type="GO" id="GO:0005524">
    <property type="term" value="F:ATP binding"/>
    <property type="evidence" value="ECO:0007669"/>
    <property type="project" value="InterPro"/>
</dbReference>
<dbReference type="InterPro" id="IPR001305">
    <property type="entry name" value="HSP_DnaJ_Cys-rich_dom"/>
</dbReference>
<dbReference type="Pfam" id="PF00226">
    <property type="entry name" value="DnaJ"/>
    <property type="match status" value="1"/>
</dbReference>
<dbReference type="PROSITE" id="PS51188">
    <property type="entry name" value="ZF_CR"/>
    <property type="match status" value="1"/>
</dbReference>
<dbReference type="InterPro" id="IPR018253">
    <property type="entry name" value="DnaJ_domain_CS"/>
</dbReference>
<dbReference type="Gene3D" id="2.10.230.10">
    <property type="entry name" value="Heat shock protein DnaJ, cysteine-rich domain"/>
    <property type="match status" value="1"/>
</dbReference>